<dbReference type="Proteomes" id="UP000095143">
    <property type="component" value="Unassembled WGS sequence"/>
</dbReference>
<protein>
    <recommendedName>
        <fullName evidence="7">Virulence plasmid A protein</fullName>
    </recommendedName>
</protein>
<dbReference type="Pfam" id="PF18276">
    <property type="entry name" value="TcA_TcB_BD"/>
    <property type="match status" value="1"/>
</dbReference>
<dbReference type="InterPro" id="IPR041079">
    <property type="entry name" value="Neuraminidase-like"/>
</dbReference>
<evidence type="ECO:0000259" key="2">
    <source>
        <dbReference type="Pfam" id="PF18276"/>
    </source>
</evidence>
<dbReference type="OrthoDB" id="9781691at2"/>
<feature type="domain" description="Neuraminidase-like" evidence="3">
    <location>
        <begin position="1195"/>
        <end position="1365"/>
    </location>
</feature>
<dbReference type="InterPro" id="IPR040840">
    <property type="entry name" value="TcA_TcB_BD"/>
</dbReference>
<feature type="domain" description="Tc toxin complex TcA C-terminal TcB-binding" evidence="2">
    <location>
        <begin position="2345"/>
        <end position="2654"/>
    </location>
</feature>
<evidence type="ECO:0000259" key="4">
    <source>
        <dbReference type="Pfam" id="PF20220"/>
    </source>
</evidence>
<organism evidence="5 6">
    <name type="scientific">Pseudomonas graminis</name>
    <dbReference type="NCBI Taxonomy" id="158627"/>
    <lineage>
        <taxon>Bacteria</taxon>
        <taxon>Pseudomonadati</taxon>
        <taxon>Pseudomonadota</taxon>
        <taxon>Gammaproteobacteria</taxon>
        <taxon>Pseudomonadales</taxon>
        <taxon>Pseudomonadaceae</taxon>
        <taxon>Pseudomonas</taxon>
    </lineage>
</organism>
<dbReference type="RefSeq" id="WP_065991234.1">
    <property type="nucleotide sequence ID" value="NZ_MDEN01000066.1"/>
</dbReference>
<dbReference type="InterPro" id="IPR046839">
    <property type="entry name" value="ABC_toxin_N"/>
</dbReference>
<evidence type="ECO:0000259" key="3">
    <source>
        <dbReference type="Pfam" id="PF18413"/>
    </source>
</evidence>
<proteinExistence type="predicted"/>
<name>A0A1C2DM98_9PSED</name>
<sequence>MDDTLTSATYAKLFPEQVADRCSSDALEANNGPIAYLHALYQLALSVEANGYTESKITLAVRRPDIGERVLDQGSLDTPISALTLVIEAMTRQAKAHVGEAKDLEEEIAQAQYPVQLPFHSPLEQIKAELHGKRTSLFDLLQQCQHSFPNFTHDSLRTSELRSAMRKGTGFSPALQSLLLDASPSSGDGFLTQRFGVPGTLSEGLEALTSVELLGQKTGLKPDRILEMLATSGVPDEGKEAFTTVKQSQAYVPAAENKAPVGGHLFGAVFINNASAPALSLEDTMGGAGIRLRIKGATTDHFGRIHKIIHLQHALKLTFSDVDLLVMAALRSEGQTKDFHLTADTLRALGVFLHMRDEYGITAEQFAALINAVTPYAVDDNKPFLDRLLDSPAASQAAPIASGLMIDGTAFELLASATGDTAATNVVIAGLCRAFALEEQQANLYVAQITTALRLKKPALSLTLVSALYRLAWLPRLLRVGPIEGARLIALISNVNTQVFSQLAGTPTIGGDEVKPDILDVLMGLVNLEKWLRQHKIRATTLSNWLTQLPTVIPEELKPLYKIDGRLQSTLEGAVPRLKVSLITEPQIVQAVGPGITPASGTWLGILAAYIDERGLIKGLPAGDFKEGLAQELKGKLKNTGSSVQTEVNTTEIAEGLLQLLTNASIAQEDVVKHVVGRAFGSGGGESALTPGHALELLRWINKTGFDVLNDILTAESAAVTPNISSVEGLDFLMWTELERHAQVVRQLQLSATGLRALSDHPEWFDLKGNKKAQDKINKHRTGLSLDLCYQASQYCAWVKQCERCGMDEKVAQVFLINSSLLSKADIAKRLSALIGWSESETMLALTYADACKSQRPKTVPSKPFQDFLDSLTKSEQAQYQRSNWRDWTSFGELVSQYLWNRGPSSDKVTQSIYEKFVIFVSENPGPLKVSKDLILPKALPKVWEQITPHKAKDRELSFVEYEPETPESQTETDPTITITDIGLTVRLKNLCQLTELSCQSLLDLNALDHSSPFSAYRSSELLLVGSDKEMNEPEPHLQEQWRDALAAFLVGHWAPSSSALQQFIPSVEALSTYLLTDVLVSSAVKTHAATQATASLQHYLHNVFARLEPGYLGARIPEEQATAWRQYMGAFSSWRVWQTQLNHPANLIYYANRPDKSEAFKTLENELNQGKLDTSLLQTAITGYLTKFEKNSNLQVVSGYLDGTQPQNDTYHFIGKTNASPIEYYWRSVDMGLRDSEERLSPLAWTEWEKITVSASGQIAQSSNLPPAAVVATTTTTAPVTPASEVSLPLARTCDAIRPVMIEGRPYVFWVEWSSVELPDVAEKNRLSRFKKLSVQYIYKQSDGFWSPPNEILYLDGTKNGEAPTKGQDTFLKDDKYVPGLIAVVNTEGARADDPWLTVMLYNCARTTPNKAPSLGTLDVDYFIESRDMLLIHRMPLKSDESEALAKVLYKSYSDIRKIQHPYDGDQLLISRKKEIHTSFRDGMRPFVKEAIASPHFIKEHDKAVKYISLERESSSRNWDIRHNRDRVDLKSFRFLYMKTSKDDFTLQDNLRDLKNGTPNRRNSYFSDLEVRKGLQPDLAANLKDLNKALGSNIELCYYSENDKYGYNEYSEKYFFTTLESNGFVTATADVENQKILTIEASYPKSIIKLEGDKKLQVKAFKKEIRIGDLTYTVSGSLPETDCTINKSITIPLEISGEGLEAPHIGYVVYVADNVVYSPERPVSITPSSSGTWTYDLVVEKSQYLFEKSFSIIFLSPGNFTRETFPVEALIKPEYCGEIQLILYAQGPKDSEFKVLSDQKLNANGQASFTTQYTWSNPGVHFFILCEAGNPENNAGAAYDVRYTGKDESWEISIAESVGQAQYLDLRTAANEGITLKSNTIRLNTLFGKQLLSRAARNIERALGWEAQLIKEPAIDSESERPPVDFHGANGAYFRELFLHLPYLVATRLSEQQQFDEAEEWYTRYLFDPYGTEGDQNNSLSFWKTRPLVEVGSGRSELQKTVDPIARAFTLSRYYRQAVFLSLVDNWQRQGDHFYRQLTPSSLNHAWLSYQKALKLIGPLPERASVSRWVADALKDIQRSAFRTPINERIINARKMVEQRLFNLRHGLTIDGKILPVMDWRTEGADALGIAQRNVDHMMSTYNSDRAPVPAFRFRQLAPMARAAAQQLQNMGRYYMKLVEDESNTGLAVLLKEQEIKFSEFSVKLQQEAINSVKAQSAALQYSRQMAEYRKGYYTNLIDVGRSQMEEAATALMWTGSILQAQIAPFSVGEGIADSVPCIFGMAVGGQKYSGMISAVISLFDHASTTCSFTGEQLLTESGYERRAAEWAFEQKLAEMDTQLLDLQIKEADIELKAAVISLDMAQADRANLIEAHAYMTSGLAILPVYNWLVARQELLYAPAYDAVLSLCLSAEAAWRYEIGDYKSASFIKTSGWNDTYKGLLAGESLLVDLQEMENAYLQNKERRLTIKKTIDIKGEQNDIAWLAAIKNLATSPLTFDLKPAAFDKDYPGHYLRQLQHVSVSFVMAPGSGANLENISAILTQTDSTTLVEPTDEGLEYLYNATKAPPSIKRNLRAQQQIALSTGMADDGLGLGKDDWVYEMIFHDGRYLPFEGTGAISRWELSFPDPEFAKLLITADQKTVLVKNIQIHLVYTALDGGKAFADKVKERIAN</sequence>
<comment type="caution">
    <text evidence="5">The sequence shown here is derived from an EMBL/GenBank/DDBJ whole genome shotgun (WGS) entry which is preliminary data.</text>
</comment>
<gene>
    <name evidence="5" type="ORF">BBI10_19370</name>
</gene>
<dbReference type="Pfam" id="PF03538">
    <property type="entry name" value="VRP1"/>
    <property type="match status" value="1"/>
</dbReference>
<keyword evidence="1" id="KW-0843">Virulence</keyword>
<dbReference type="InterPro" id="IPR018003">
    <property type="entry name" value="Insecticidal_toxin/plasmid_vir"/>
</dbReference>
<dbReference type="Pfam" id="PF18413">
    <property type="entry name" value="Neuraminidase"/>
    <property type="match status" value="1"/>
</dbReference>
<accession>A0A1C2DM98</accession>
<evidence type="ECO:0000313" key="6">
    <source>
        <dbReference type="Proteomes" id="UP000095143"/>
    </source>
</evidence>
<evidence type="ECO:0000256" key="1">
    <source>
        <dbReference type="ARBA" id="ARBA00023026"/>
    </source>
</evidence>
<dbReference type="Pfam" id="PF20220">
    <property type="entry name" value="ABC_toxin_N"/>
    <property type="match status" value="1"/>
</dbReference>
<dbReference type="EMBL" id="MDEN01000066">
    <property type="protein sequence ID" value="OCX15882.1"/>
    <property type="molecule type" value="Genomic_DNA"/>
</dbReference>
<reference evidence="5 6" key="1">
    <citation type="submission" date="2016-08" db="EMBL/GenBank/DDBJ databases">
        <title>Whole genome sequence of Pseudomonas graminis strain UASWS1507, a potential biological control agent for agriculture.</title>
        <authorList>
            <person name="Crovadore J."/>
            <person name="Calmin G."/>
            <person name="Chablais R."/>
            <person name="Cochard B."/>
            <person name="Lefort F."/>
        </authorList>
    </citation>
    <scope>NUCLEOTIDE SEQUENCE [LARGE SCALE GENOMIC DNA]</scope>
    <source>
        <strain evidence="5 6">UASWS1507</strain>
    </source>
</reference>
<evidence type="ECO:0000313" key="5">
    <source>
        <dbReference type="EMBL" id="OCX15882.1"/>
    </source>
</evidence>
<feature type="domain" description="ABC toxin N-terminal" evidence="4">
    <location>
        <begin position="1038"/>
        <end position="1165"/>
    </location>
</feature>
<evidence type="ECO:0008006" key="7">
    <source>
        <dbReference type="Google" id="ProtNLM"/>
    </source>
</evidence>